<reference evidence="5 6" key="1">
    <citation type="submission" date="2016-11" db="EMBL/GenBank/DDBJ databases">
        <authorList>
            <person name="Jaros S."/>
            <person name="Januszkiewicz K."/>
            <person name="Wedrychowicz H."/>
        </authorList>
    </citation>
    <scope>NUCLEOTIDE SEQUENCE [LARGE SCALE GENOMIC DNA]</scope>
    <source>
        <strain evidence="5 6">DSM 26897</strain>
    </source>
</reference>
<comment type="similarity">
    <text evidence="1">Belongs to the glycosyltransferase 2 family.</text>
</comment>
<keyword evidence="4" id="KW-0812">Transmembrane</keyword>
<feature type="transmembrane region" description="Helical" evidence="4">
    <location>
        <begin position="322"/>
        <end position="340"/>
    </location>
</feature>
<evidence type="ECO:0000256" key="3">
    <source>
        <dbReference type="ARBA" id="ARBA00022679"/>
    </source>
</evidence>
<dbReference type="GO" id="GO:0016757">
    <property type="term" value="F:glycosyltransferase activity"/>
    <property type="evidence" value="ECO:0007669"/>
    <property type="project" value="UniProtKB-KW"/>
</dbReference>
<evidence type="ECO:0000256" key="2">
    <source>
        <dbReference type="ARBA" id="ARBA00022676"/>
    </source>
</evidence>
<keyword evidence="3 5" id="KW-0808">Transferase</keyword>
<dbReference type="EMBL" id="FQUO01000009">
    <property type="protein sequence ID" value="SHF55272.1"/>
    <property type="molecule type" value="Genomic_DNA"/>
</dbReference>
<dbReference type="RefSeq" id="WP_073043847.1">
    <property type="nucleotide sequence ID" value="NZ_FQUO01000009.1"/>
</dbReference>
<gene>
    <name evidence="5" type="ORF">SAMN05444008_109115</name>
</gene>
<dbReference type="SUPFAM" id="SSF53448">
    <property type="entry name" value="Nucleotide-diphospho-sugar transferases"/>
    <property type="match status" value="1"/>
</dbReference>
<feature type="transmembrane region" description="Helical" evidence="4">
    <location>
        <begin position="290"/>
        <end position="316"/>
    </location>
</feature>
<dbReference type="AlphaFoldDB" id="A0A1M5CLG5"/>
<sequence length="389" mass="44415">MNLLEGFWAVVQVTIGYNLVLPLLLYILAKVKTNKKHNQVQSTEEADYAIIVTAYQQTELLHTVVNSILQLNYSNYLVYIVADNCDISDLHFDNEKIILLKPDWVLASNTRSHFYAINRFVRPHQRLTIIDSDNLVDPEFINQLNLLFDQGLRAVQGIRKAKNLNTTFACLDAARDIFYHYYDGKLLYQLGSSATLAGSGMAFDVALYQECLGQMDIVGAGFDKVLQYEIVKRGYRIGYAAGAIVYDEKTSKSDQLVKQRARWINTWFKYFVLGFSLITKGISHRSWNQLLFGLILLRPPLFIFLLLSLGCILINWLIGYSILPWFLGMMIFAAGFYLSLSSSNTDRRIYKALSSIPLFVFYQIKSLTKVFSANKLSVATTHIIEENNK</sequence>
<evidence type="ECO:0000313" key="6">
    <source>
        <dbReference type="Proteomes" id="UP000184368"/>
    </source>
</evidence>
<dbReference type="PANTHER" id="PTHR43630">
    <property type="entry name" value="POLY-BETA-1,6-N-ACETYL-D-GLUCOSAMINE SYNTHASE"/>
    <property type="match status" value="1"/>
</dbReference>
<keyword evidence="6" id="KW-1185">Reference proteome</keyword>
<evidence type="ECO:0000313" key="5">
    <source>
        <dbReference type="EMBL" id="SHF55272.1"/>
    </source>
</evidence>
<keyword evidence="4" id="KW-0472">Membrane</keyword>
<protein>
    <submittedName>
        <fullName evidence="5">Glycosyltransferase, catalytic subunit of cellulose synthase and poly-beta-1,6-N-acetylglucosamine synthase</fullName>
    </submittedName>
</protein>
<dbReference type="Proteomes" id="UP000184368">
    <property type="component" value="Unassembled WGS sequence"/>
</dbReference>
<dbReference type="InterPro" id="IPR029044">
    <property type="entry name" value="Nucleotide-diphossugar_trans"/>
</dbReference>
<keyword evidence="4" id="KW-1133">Transmembrane helix</keyword>
<organism evidence="5 6">
    <name type="scientific">Cnuella takakiae</name>
    <dbReference type="NCBI Taxonomy" id="1302690"/>
    <lineage>
        <taxon>Bacteria</taxon>
        <taxon>Pseudomonadati</taxon>
        <taxon>Bacteroidota</taxon>
        <taxon>Chitinophagia</taxon>
        <taxon>Chitinophagales</taxon>
        <taxon>Chitinophagaceae</taxon>
        <taxon>Cnuella</taxon>
    </lineage>
</organism>
<name>A0A1M5CLG5_9BACT</name>
<feature type="transmembrane region" description="Helical" evidence="4">
    <location>
        <begin position="6"/>
        <end position="29"/>
    </location>
</feature>
<dbReference type="Gene3D" id="3.90.550.10">
    <property type="entry name" value="Spore Coat Polysaccharide Biosynthesis Protein SpsA, Chain A"/>
    <property type="match status" value="1"/>
</dbReference>
<accession>A0A1M5CLG5</accession>
<dbReference type="OrthoDB" id="1523666at2"/>
<dbReference type="PANTHER" id="PTHR43630:SF1">
    <property type="entry name" value="POLY-BETA-1,6-N-ACETYL-D-GLUCOSAMINE SYNTHASE"/>
    <property type="match status" value="1"/>
</dbReference>
<evidence type="ECO:0000256" key="4">
    <source>
        <dbReference type="SAM" id="Phobius"/>
    </source>
</evidence>
<evidence type="ECO:0000256" key="1">
    <source>
        <dbReference type="ARBA" id="ARBA00006739"/>
    </source>
</evidence>
<proteinExistence type="inferred from homology"/>
<dbReference type="STRING" id="1302690.BUE76_08075"/>
<keyword evidence="2" id="KW-0328">Glycosyltransferase</keyword>
<dbReference type="Pfam" id="PF13641">
    <property type="entry name" value="Glyco_tranf_2_3"/>
    <property type="match status" value="1"/>
</dbReference>